<comment type="caution">
    <text evidence="6">The sequence shown here is derived from an EMBL/GenBank/DDBJ whole genome shotgun (WGS) entry which is preliminary data.</text>
</comment>
<dbReference type="PANTHER" id="PTHR42711">
    <property type="entry name" value="ABC TRANSPORTER ATP-BINDING PROTEIN"/>
    <property type="match status" value="1"/>
</dbReference>
<dbReference type="EMBL" id="SPQQ01000011">
    <property type="protein sequence ID" value="TGE35763.1"/>
    <property type="molecule type" value="Genomic_DNA"/>
</dbReference>
<evidence type="ECO:0000256" key="4">
    <source>
        <dbReference type="ARBA" id="ARBA00022840"/>
    </source>
</evidence>
<evidence type="ECO:0000313" key="6">
    <source>
        <dbReference type="EMBL" id="TGE35763.1"/>
    </source>
</evidence>
<evidence type="ECO:0000313" key="7">
    <source>
        <dbReference type="Proteomes" id="UP000298460"/>
    </source>
</evidence>
<comment type="similarity">
    <text evidence="1">Belongs to the ABC transporter superfamily.</text>
</comment>
<proteinExistence type="inferred from homology"/>
<dbReference type="OrthoDB" id="1792351at2"/>
<dbReference type="PANTHER" id="PTHR42711:SF5">
    <property type="entry name" value="ABC TRANSPORTER ATP-BINDING PROTEIN NATA"/>
    <property type="match status" value="1"/>
</dbReference>
<keyword evidence="2" id="KW-0813">Transport</keyword>
<protein>
    <recommendedName>
        <fullName evidence="5">ABC transporter domain-containing protein</fullName>
    </recommendedName>
</protein>
<dbReference type="PROSITE" id="PS50893">
    <property type="entry name" value="ABC_TRANSPORTER_2"/>
    <property type="match status" value="1"/>
</dbReference>
<evidence type="ECO:0000259" key="5">
    <source>
        <dbReference type="PROSITE" id="PS50893"/>
    </source>
</evidence>
<keyword evidence="4" id="KW-0067">ATP-binding</keyword>
<evidence type="ECO:0000256" key="3">
    <source>
        <dbReference type="ARBA" id="ARBA00022741"/>
    </source>
</evidence>
<dbReference type="GO" id="GO:0016887">
    <property type="term" value="F:ATP hydrolysis activity"/>
    <property type="evidence" value="ECO:0007669"/>
    <property type="project" value="InterPro"/>
</dbReference>
<accession>A0A4Z0R0N6</accession>
<gene>
    <name evidence="6" type="ORF">E4K67_23665</name>
</gene>
<reference evidence="6 7" key="1">
    <citation type="submission" date="2019-03" db="EMBL/GenBank/DDBJ databases">
        <title>Draft Genome Sequence of Desulfosporosinus fructosivorans Strain 63.6F, Isolated from Marine Sediment in the Baltic Sea.</title>
        <authorList>
            <person name="Hausmann B."/>
            <person name="Vandieken V."/>
            <person name="Pjevac P."/>
            <person name="Schreck K."/>
            <person name="Herbold C.W."/>
            <person name="Loy A."/>
        </authorList>
    </citation>
    <scope>NUCLEOTIDE SEQUENCE [LARGE SCALE GENOMIC DNA]</scope>
    <source>
        <strain evidence="6 7">63.6F</strain>
    </source>
</reference>
<dbReference type="RefSeq" id="WP_135551279.1">
    <property type="nucleotide sequence ID" value="NZ_SPQQ01000011.1"/>
</dbReference>
<evidence type="ECO:0000256" key="2">
    <source>
        <dbReference type="ARBA" id="ARBA00022448"/>
    </source>
</evidence>
<keyword evidence="3" id="KW-0547">Nucleotide-binding</keyword>
<sequence>MEHGPERVVMMEGISSGEHFLVGGEIPRRVLDDITLLIRKAEAWGINGTSLFEIRLLLEIMANIRPYDRGKCALIERGMMRRKREILRHVFYIGSSEMLYNNMNVLEFLMFATAKFKINKVVLQERIFELIIAIGLGHLSLTPNHLLTKEEKAVITLIAAVYSDSLMIVFNFPEYVWDEVLIDAIAKLTSIIREQGKTLILATQNCLLIEKACSHTAILQDGQLIYSGTVENFRLNFDKVEVIIRDKAVHAMREKLALLFPGYKLVAKDDSLLISSLGSEAIDHGAIYKKILESGFTPDSIEINPKTVQNAYEELMRQHDLQK</sequence>
<dbReference type="AlphaFoldDB" id="A0A4Z0R0N6"/>
<dbReference type="GO" id="GO:0005524">
    <property type="term" value="F:ATP binding"/>
    <property type="evidence" value="ECO:0007669"/>
    <property type="project" value="UniProtKB-KW"/>
</dbReference>
<name>A0A4Z0R0N6_9FIRM</name>
<dbReference type="InterPro" id="IPR027417">
    <property type="entry name" value="P-loop_NTPase"/>
</dbReference>
<dbReference type="SUPFAM" id="SSF52540">
    <property type="entry name" value="P-loop containing nucleoside triphosphate hydrolases"/>
    <property type="match status" value="1"/>
</dbReference>
<dbReference type="Proteomes" id="UP000298460">
    <property type="component" value="Unassembled WGS sequence"/>
</dbReference>
<dbReference type="InterPro" id="IPR003439">
    <property type="entry name" value="ABC_transporter-like_ATP-bd"/>
</dbReference>
<evidence type="ECO:0000256" key="1">
    <source>
        <dbReference type="ARBA" id="ARBA00005417"/>
    </source>
</evidence>
<keyword evidence="7" id="KW-1185">Reference proteome</keyword>
<organism evidence="6 7">
    <name type="scientific">Desulfosporosinus fructosivorans</name>
    <dbReference type="NCBI Taxonomy" id="2018669"/>
    <lineage>
        <taxon>Bacteria</taxon>
        <taxon>Bacillati</taxon>
        <taxon>Bacillota</taxon>
        <taxon>Clostridia</taxon>
        <taxon>Eubacteriales</taxon>
        <taxon>Desulfitobacteriaceae</taxon>
        <taxon>Desulfosporosinus</taxon>
    </lineage>
</organism>
<feature type="domain" description="ABC transporter" evidence="5">
    <location>
        <begin position="9"/>
        <end position="246"/>
    </location>
</feature>
<dbReference type="InterPro" id="IPR050763">
    <property type="entry name" value="ABC_transporter_ATP-binding"/>
</dbReference>
<dbReference type="Gene3D" id="3.40.50.300">
    <property type="entry name" value="P-loop containing nucleotide triphosphate hydrolases"/>
    <property type="match status" value="1"/>
</dbReference>